<name>G5NDJ7_SALET</name>
<evidence type="ECO:0000313" key="3">
    <source>
        <dbReference type="Proteomes" id="UP000003532"/>
    </source>
</evidence>
<dbReference type="NCBIfam" id="NF011892">
    <property type="entry name" value="PRK15365.1"/>
    <property type="match status" value="1"/>
</dbReference>
<protein>
    <submittedName>
        <fullName evidence="2">Secretion system effector SseA</fullName>
    </submittedName>
</protein>
<dbReference type="PATRIC" id="fig|913075.3.peg.2080"/>
<organism evidence="2 3">
    <name type="scientific">Salmonella enterica subsp. enterica serovar Inverness str. R8-3668</name>
    <dbReference type="NCBI Taxonomy" id="913075"/>
    <lineage>
        <taxon>Bacteria</taxon>
        <taxon>Pseudomonadati</taxon>
        <taxon>Pseudomonadota</taxon>
        <taxon>Gammaproteobacteria</taxon>
        <taxon>Enterobacterales</taxon>
        <taxon>Enterobacteriaceae</taxon>
        <taxon>Salmonella</taxon>
    </lineage>
</organism>
<gene>
    <name evidence="2" type="ORF">LTSEINV_2722</name>
</gene>
<comment type="caution">
    <text evidence="2">The sequence shown here is derived from an EMBL/GenBank/DDBJ whole genome shotgun (WGS) entry which is preliminary data.</text>
</comment>
<evidence type="ECO:0000313" key="2">
    <source>
        <dbReference type="EMBL" id="EHC57446.1"/>
    </source>
</evidence>
<evidence type="ECO:0000256" key="1">
    <source>
        <dbReference type="SAM" id="Coils"/>
    </source>
</evidence>
<reference evidence="2 3" key="1">
    <citation type="journal article" date="2011" name="BMC Genomics">
        <title>Genome sequencing reveals diversification of virulence factor content and possible host adaptation in distinct subpopulations of Salmonella enterica.</title>
        <authorList>
            <person name="den Bakker H.C."/>
            <person name="Moreno Switt A.I."/>
            <person name="Govoni G."/>
            <person name="Cummings C.A."/>
            <person name="Ranieri M.L."/>
            <person name="Degoricija L."/>
            <person name="Hoelzer K."/>
            <person name="Rodriguez-Rivera L.D."/>
            <person name="Brown S."/>
            <person name="Bolchacova E."/>
            <person name="Furtado M.R."/>
            <person name="Wiedmann M."/>
        </authorList>
    </citation>
    <scope>NUCLEOTIDE SEQUENCE [LARGE SCALE GENOMIC DNA]</scope>
    <source>
        <strain evidence="2 3">R8-3668</strain>
    </source>
</reference>
<dbReference type="Proteomes" id="UP000003532">
    <property type="component" value="Unassembled WGS sequence"/>
</dbReference>
<proteinExistence type="predicted"/>
<dbReference type="EMBL" id="AFCO01000890">
    <property type="protein sequence ID" value="EHC57446.1"/>
    <property type="molecule type" value="Genomic_DNA"/>
</dbReference>
<feature type="coiled-coil region" evidence="1">
    <location>
        <begin position="69"/>
        <end position="110"/>
    </location>
</feature>
<dbReference type="AlphaFoldDB" id="G5NDJ7"/>
<keyword evidence="1" id="KW-0175">Coiled coil</keyword>
<dbReference type="BioCyc" id="SENT913075:G120P-3095-MONOMER"/>
<dbReference type="InterPro" id="IPR058104">
    <property type="entry name" value="SseA"/>
</dbReference>
<accession>G5NDJ7</accession>
<sequence>MMIKKKAAFSEYRDLEQSYMQLNHCLKKFHQIRAKVSQQLAERAESPKKSRETESILHNLFPQGVAGVNQEAEKDLKKIVSLFKQLKQLEVRLKLLFKQLEVRLKQLNAQAPVEIPSGKTKR</sequence>